<dbReference type="SUPFAM" id="SSF48317">
    <property type="entry name" value="Acid phosphatase/Vanadium-dependent haloperoxidase"/>
    <property type="match status" value="1"/>
</dbReference>
<dbReference type="Pfam" id="PF01569">
    <property type="entry name" value="PAP2"/>
    <property type="match status" value="1"/>
</dbReference>
<dbReference type="EMBL" id="JAEQNE010000003">
    <property type="protein sequence ID" value="MBL0392140.1"/>
    <property type="molecule type" value="Genomic_DNA"/>
</dbReference>
<comment type="caution">
    <text evidence="3">The sequence shown here is derived from an EMBL/GenBank/DDBJ whole genome shotgun (WGS) entry which is preliminary data.</text>
</comment>
<dbReference type="InterPro" id="IPR036938">
    <property type="entry name" value="PAP2/HPO_sf"/>
</dbReference>
<feature type="domain" description="Phosphatidic acid phosphatase type 2/haloperoxidase" evidence="2">
    <location>
        <begin position="59"/>
        <end position="155"/>
    </location>
</feature>
<reference evidence="3 4" key="1">
    <citation type="journal article" date="2017" name="Int. J. Syst. Evol. Microbiol.">
        <title>Ramlibacter monticola sp. nov., isolated from forest soil.</title>
        <authorList>
            <person name="Chaudhary D.K."/>
            <person name="Kim J."/>
        </authorList>
    </citation>
    <scope>NUCLEOTIDE SEQUENCE [LARGE SCALE GENOMIC DNA]</scope>
    <source>
        <strain evidence="3 4">KACC 19175</strain>
    </source>
</reference>
<dbReference type="RefSeq" id="WP_201674787.1">
    <property type="nucleotide sequence ID" value="NZ_JAEQNE010000003.1"/>
</dbReference>
<proteinExistence type="predicted"/>
<sequence>MSIASIRAAACGWGLALLALPVPAQVTATPDPVGDALRYLLPLGALGIAAYRDDMEGVKQMALSLVVAQGTTTVLKHAVNSPRPDGTGQGFPSGHTSAAFTSAGFMHERYGLGQAVPFYVLATVTAWERVHHDHHFTKDVIGGAAIGLGSSFSFTSPLAPQDAVAVRIRKDGLRISYSHPW</sequence>
<dbReference type="Gene3D" id="1.20.144.10">
    <property type="entry name" value="Phosphatidic acid phosphatase type 2/haloperoxidase"/>
    <property type="match status" value="1"/>
</dbReference>
<evidence type="ECO:0000256" key="1">
    <source>
        <dbReference type="SAM" id="SignalP"/>
    </source>
</evidence>
<evidence type="ECO:0000313" key="3">
    <source>
        <dbReference type="EMBL" id="MBL0392140.1"/>
    </source>
</evidence>
<feature type="chain" id="PRO_5036968031" evidence="1">
    <location>
        <begin position="25"/>
        <end position="181"/>
    </location>
</feature>
<organism evidence="3 4">
    <name type="scientific">Ramlibacter monticola</name>
    <dbReference type="NCBI Taxonomy" id="1926872"/>
    <lineage>
        <taxon>Bacteria</taxon>
        <taxon>Pseudomonadati</taxon>
        <taxon>Pseudomonadota</taxon>
        <taxon>Betaproteobacteria</taxon>
        <taxon>Burkholderiales</taxon>
        <taxon>Comamonadaceae</taxon>
        <taxon>Ramlibacter</taxon>
    </lineage>
</organism>
<dbReference type="SMART" id="SM00014">
    <property type="entry name" value="acidPPc"/>
    <property type="match status" value="1"/>
</dbReference>
<dbReference type="InterPro" id="IPR000326">
    <property type="entry name" value="PAP2/HPO"/>
</dbReference>
<dbReference type="CDD" id="cd03394">
    <property type="entry name" value="PAP2_like_5"/>
    <property type="match status" value="1"/>
</dbReference>
<keyword evidence="1" id="KW-0732">Signal</keyword>
<protein>
    <submittedName>
        <fullName evidence="3">Phosphatase PAP2 family protein</fullName>
    </submittedName>
</protein>
<dbReference type="Proteomes" id="UP000599109">
    <property type="component" value="Unassembled WGS sequence"/>
</dbReference>
<accession>A0A936Z1U0</accession>
<feature type="signal peptide" evidence="1">
    <location>
        <begin position="1"/>
        <end position="24"/>
    </location>
</feature>
<evidence type="ECO:0000313" key="4">
    <source>
        <dbReference type="Proteomes" id="UP000599109"/>
    </source>
</evidence>
<evidence type="ECO:0000259" key="2">
    <source>
        <dbReference type="SMART" id="SM00014"/>
    </source>
</evidence>
<dbReference type="AlphaFoldDB" id="A0A936Z1U0"/>
<keyword evidence="4" id="KW-1185">Reference proteome</keyword>
<dbReference type="PANTHER" id="PTHR14969:SF13">
    <property type="entry name" value="AT30094P"/>
    <property type="match status" value="1"/>
</dbReference>
<name>A0A936Z1U0_9BURK</name>
<gene>
    <name evidence="3" type="ORF">JJ685_13455</name>
</gene>
<dbReference type="PANTHER" id="PTHR14969">
    <property type="entry name" value="SPHINGOSINE-1-PHOSPHATE PHOSPHOHYDROLASE"/>
    <property type="match status" value="1"/>
</dbReference>